<dbReference type="GO" id="GO:0006107">
    <property type="term" value="P:oxaloacetate metabolic process"/>
    <property type="evidence" value="ECO:0007669"/>
    <property type="project" value="TreeGrafter"/>
</dbReference>
<evidence type="ECO:0000313" key="4">
    <source>
        <dbReference type="EMBL" id="EFW91116.1"/>
    </source>
</evidence>
<dbReference type="OrthoDB" id="9170at2157"/>
<dbReference type="Gene3D" id="3.20.20.60">
    <property type="entry name" value="Phosphoenolpyruvate-binding domains"/>
    <property type="match status" value="1"/>
</dbReference>
<comment type="caution">
    <text evidence="4">The sequence shown here is derived from an EMBL/GenBank/DDBJ whole genome shotgun (WGS) entry which is preliminary data.</text>
</comment>
<name>E7QWM0_HALPU</name>
<evidence type="ECO:0000256" key="1">
    <source>
        <dbReference type="ARBA" id="ARBA00001946"/>
    </source>
</evidence>
<dbReference type="Proteomes" id="UP000003751">
    <property type="component" value="Unassembled WGS sequence"/>
</dbReference>
<dbReference type="EMBL" id="AEMG01000018">
    <property type="protein sequence ID" value="EFW91116.1"/>
    <property type="molecule type" value="Genomic_DNA"/>
</dbReference>
<dbReference type="InterPro" id="IPR040442">
    <property type="entry name" value="Pyrv_kinase-like_dom_sf"/>
</dbReference>
<reference evidence="4 5" key="1">
    <citation type="journal article" date="2014" name="ISME J.">
        <title>Trehalose/2-sulfotrehalose biosynthesis and glycine-betaine uptake are widely spread mechanisms for osmoadaptation in the Halobacteriales.</title>
        <authorList>
            <person name="Youssef N.H."/>
            <person name="Savage-Ashlock K.N."/>
            <person name="McCully A.L."/>
            <person name="Luedtke B."/>
            <person name="Shaw E.I."/>
            <person name="Hoff W.D."/>
            <person name="Elshahed M.S."/>
        </authorList>
    </citation>
    <scope>NUCLEOTIDE SEQUENCE [LARGE SCALE GENOMIC DNA]</scope>
    <source>
        <strain evidence="4 5">DX253</strain>
    </source>
</reference>
<accession>E7QWM0</accession>
<gene>
    <name evidence="4" type="ORF">ZOD2009_16041</name>
</gene>
<sequence length="59" mass="6531">MLEKAIETSTETVVDFGFDGKLAVHPNQTPVINEAYTPSPDEIDWAERILDRTAATGIR</sequence>
<dbReference type="SUPFAM" id="SSF51621">
    <property type="entry name" value="Phosphoenolpyruvate/pyruvate domain"/>
    <property type="match status" value="1"/>
</dbReference>
<comment type="cofactor">
    <cofactor evidence="1">
        <name>Mg(2+)</name>
        <dbReference type="ChEBI" id="CHEBI:18420"/>
    </cofactor>
</comment>
<protein>
    <submittedName>
        <fullName evidence="4">Citryl-CoA lyase (Citrate lyase beta subunit an ATP citrate synthase subunit)</fullName>
    </submittedName>
</protein>
<proteinExistence type="predicted"/>
<dbReference type="PATRIC" id="fig|797209.4.peg.3147"/>
<dbReference type="InterPro" id="IPR015813">
    <property type="entry name" value="Pyrv/PenolPyrv_kinase-like_dom"/>
</dbReference>
<evidence type="ECO:0000256" key="2">
    <source>
        <dbReference type="ARBA" id="ARBA00022723"/>
    </source>
</evidence>
<keyword evidence="2" id="KW-0479">Metal-binding</keyword>
<dbReference type="PANTHER" id="PTHR32308">
    <property type="entry name" value="LYASE BETA SUBUNIT, PUTATIVE (AFU_ORTHOLOGUE AFUA_4G13030)-RELATED"/>
    <property type="match status" value="1"/>
</dbReference>
<dbReference type="PANTHER" id="PTHR32308:SF0">
    <property type="entry name" value="HPCH_HPAI ALDOLASE_CITRATE LYASE DOMAIN-CONTAINING PROTEIN"/>
    <property type="match status" value="1"/>
</dbReference>
<keyword evidence="4" id="KW-0456">Lyase</keyword>
<evidence type="ECO:0000256" key="3">
    <source>
        <dbReference type="ARBA" id="ARBA00022842"/>
    </source>
</evidence>
<dbReference type="GO" id="GO:0000287">
    <property type="term" value="F:magnesium ion binding"/>
    <property type="evidence" value="ECO:0007669"/>
    <property type="project" value="TreeGrafter"/>
</dbReference>
<keyword evidence="3" id="KW-0460">Magnesium</keyword>
<organism evidence="4 5">
    <name type="scientific">Haladaptatus paucihalophilus DX253</name>
    <dbReference type="NCBI Taxonomy" id="797209"/>
    <lineage>
        <taxon>Archaea</taxon>
        <taxon>Methanobacteriati</taxon>
        <taxon>Methanobacteriota</taxon>
        <taxon>Stenosarchaea group</taxon>
        <taxon>Halobacteria</taxon>
        <taxon>Halobacteriales</taxon>
        <taxon>Haladaptataceae</taxon>
        <taxon>Haladaptatus</taxon>
    </lineage>
</organism>
<evidence type="ECO:0000313" key="5">
    <source>
        <dbReference type="Proteomes" id="UP000003751"/>
    </source>
</evidence>
<dbReference type="AlphaFoldDB" id="E7QWM0"/>
<dbReference type="GO" id="GO:0016829">
    <property type="term" value="F:lyase activity"/>
    <property type="evidence" value="ECO:0007669"/>
    <property type="project" value="UniProtKB-KW"/>
</dbReference>
<dbReference type="STRING" id="797209.GCA_000376445_04146"/>
<dbReference type="eggNOG" id="arCOG00760">
    <property type="taxonomic scope" value="Archaea"/>
</dbReference>